<evidence type="ECO:0000313" key="2">
    <source>
        <dbReference type="Proteomes" id="UP001199525"/>
    </source>
</evidence>
<comment type="caution">
    <text evidence="1">The sequence shown here is derived from an EMBL/GenBank/DDBJ whole genome shotgun (WGS) entry which is preliminary data.</text>
</comment>
<name>A0ABS8IKG2_9NOSO</name>
<organism evidence="1 2">
    <name type="scientific">Nostoc favosum CHAB5714</name>
    <dbReference type="NCBI Taxonomy" id="2780399"/>
    <lineage>
        <taxon>Bacteria</taxon>
        <taxon>Bacillati</taxon>
        <taxon>Cyanobacteriota</taxon>
        <taxon>Cyanophyceae</taxon>
        <taxon>Nostocales</taxon>
        <taxon>Nostocaceae</taxon>
        <taxon>Nostoc</taxon>
        <taxon>Nostoc favosum</taxon>
    </lineage>
</organism>
<protein>
    <submittedName>
        <fullName evidence="1">Type II toxin-antitoxin system RelE/ParE family toxin</fullName>
    </submittedName>
</protein>
<accession>A0ABS8IKG2</accession>
<sequence>MPNEQPSVLIDLTPEYKQNLRYLSKRFRNIRSDVQPIIEQLQQGNIVGDAYGGLRLRIAGIGEEYIVYKARVRNSSIQKGKSAGYRLIYQVESPTSILLLTIYSKSDREDIGANEIRDILTDFSSESG</sequence>
<keyword evidence="2" id="KW-1185">Reference proteome</keyword>
<dbReference type="RefSeq" id="WP_229490187.1">
    <property type="nucleotide sequence ID" value="NZ_JAIVFQ010000122.1"/>
</dbReference>
<gene>
    <name evidence="1" type="ORF">LC586_35650</name>
</gene>
<reference evidence="1 2" key="1">
    <citation type="journal article" date="2021" name="Microorganisms">
        <title>Genome Evolution of Filamentous Cyanobacterium Nostoc Species: From Facultative Symbiosis to Free Living.</title>
        <authorList>
            <person name="Huo D."/>
            <person name="Li H."/>
            <person name="Cai F."/>
            <person name="Guo X."/>
            <person name="Qiao Z."/>
            <person name="Wang W."/>
            <person name="Yu G."/>
            <person name="Li R."/>
        </authorList>
    </citation>
    <scope>NUCLEOTIDE SEQUENCE [LARGE SCALE GENOMIC DNA]</scope>
    <source>
        <strain evidence="1 2">CHAB 5714</strain>
    </source>
</reference>
<evidence type="ECO:0000313" key="1">
    <source>
        <dbReference type="EMBL" id="MCC5604354.1"/>
    </source>
</evidence>
<dbReference type="Proteomes" id="UP001199525">
    <property type="component" value="Unassembled WGS sequence"/>
</dbReference>
<proteinExistence type="predicted"/>
<dbReference type="EMBL" id="JAIVFQ010000122">
    <property type="protein sequence ID" value="MCC5604354.1"/>
    <property type="molecule type" value="Genomic_DNA"/>
</dbReference>